<evidence type="ECO:0000313" key="3">
    <source>
        <dbReference type="Proteomes" id="UP000199459"/>
    </source>
</evidence>
<dbReference type="Proteomes" id="UP000199459">
    <property type="component" value="Unassembled WGS sequence"/>
</dbReference>
<dbReference type="EMBL" id="FOCP01000011">
    <property type="protein sequence ID" value="SEN24626.1"/>
    <property type="molecule type" value="Genomic_DNA"/>
</dbReference>
<dbReference type="SUPFAM" id="SSF48452">
    <property type="entry name" value="TPR-like"/>
    <property type="match status" value="2"/>
</dbReference>
<gene>
    <name evidence="2" type="ORF">SAMN05216325_11127</name>
</gene>
<dbReference type="Gene3D" id="1.25.40.10">
    <property type="entry name" value="Tetratricopeptide repeat domain"/>
    <property type="match status" value="2"/>
</dbReference>
<dbReference type="STRING" id="917.SAMN05216326_11314"/>
<dbReference type="OrthoDB" id="9778494at2"/>
<sequence length="548" mass="60754">MQSRTLHYLAGILLITAISTGLSATALASGNAPELQNLGSHTFPVSTDNKQAQLFFNQGINLSYGFNHAEAGRAFREAARLDPELAMAYWGQALVLGPNINAPMNPDDEALAYRLTNLAKSLASQAPRKEQALIQALEQRYTNNPEQRAANDRAYAQAMQAVHRQFPDDPDIAMLYVESVMDVSPWDYWTADESPKEGIADIVALTEQILQQHPNHPAALHLYIHLVEPTSTPERAEKAADTLLTIMPAAGHMVHMPSHIFHRVGRYGDAVKSNQLAIAADEDYIRQSQAEGLYAIGYYPHNIHFLWYSATAGGQSRIAIESALKLAGKVDDTTLEEQPFTALFRMVPYWAYARFGLWDRVLEEPAPPATNAFLNGTWHYVRGLAFVASGQLEQAQEALAAVRTILRNEKLDAHLFSKNTMRTILVIAPEVLAGEIAAAQGKFDTAVAHLEKAVQLEDALVYTEPTEWHFPPRLALGAIMLEAGRAAEAEAVYREDLRRNRENGWALFGLMQSLRAQQKTQEADSVEARFKKAWSQADITLTASRFGR</sequence>
<protein>
    <recommendedName>
        <fullName evidence="4">Tetratricopeptide repeat-containing protein</fullName>
    </recommendedName>
</protein>
<evidence type="ECO:0000256" key="1">
    <source>
        <dbReference type="SAM" id="SignalP"/>
    </source>
</evidence>
<organism evidence="2 3">
    <name type="scientific">Nitrosomonas marina</name>
    <dbReference type="NCBI Taxonomy" id="917"/>
    <lineage>
        <taxon>Bacteria</taxon>
        <taxon>Pseudomonadati</taxon>
        <taxon>Pseudomonadota</taxon>
        <taxon>Betaproteobacteria</taxon>
        <taxon>Nitrosomonadales</taxon>
        <taxon>Nitrosomonadaceae</taxon>
        <taxon>Nitrosomonas</taxon>
    </lineage>
</organism>
<name>A0A1H8EZ01_9PROT</name>
<proteinExistence type="predicted"/>
<feature type="chain" id="PRO_5011685979" description="Tetratricopeptide repeat-containing protein" evidence="1">
    <location>
        <begin position="29"/>
        <end position="548"/>
    </location>
</feature>
<dbReference type="PANTHER" id="PTHR45588">
    <property type="entry name" value="TPR DOMAIN-CONTAINING PROTEIN"/>
    <property type="match status" value="1"/>
</dbReference>
<accession>A0A1H8EZ01</accession>
<dbReference type="InterPro" id="IPR011990">
    <property type="entry name" value="TPR-like_helical_dom_sf"/>
</dbReference>
<evidence type="ECO:0008006" key="4">
    <source>
        <dbReference type="Google" id="ProtNLM"/>
    </source>
</evidence>
<reference evidence="2 3" key="1">
    <citation type="submission" date="2016-10" db="EMBL/GenBank/DDBJ databases">
        <authorList>
            <person name="de Groot N.N."/>
        </authorList>
    </citation>
    <scope>NUCLEOTIDE SEQUENCE [LARGE SCALE GENOMIC DNA]</scope>
    <source>
        <strain evidence="2 3">Nm22</strain>
    </source>
</reference>
<dbReference type="RefSeq" id="WP_090631588.1">
    <property type="nucleotide sequence ID" value="NZ_FOCP01000011.1"/>
</dbReference>
<feature type="signal peptide" evidence="1">
    <location>
        <begin position="1"/>
        <end position="28"/>
    </location>
</feature>
<dbReference type="PANTHER" id="PTHR45588:SF1">
    <property type="entry name" value="WW DOMAIN-CONTAINING PROTEIN"/>
    <property type="match status" value="1"/>
</dbReference>
<dbReference type="AlphaFoldDB" id="A0A1H8EZ01"/>
<keyword evidence="1" id="KW-0732">Signal</keyword>
<evidence type="ECO:0000313" key="2">
    <source>
        <dbReference type="EMBL" id="SEN24626.1"/>
    </source>
</evidence>